<name>A9I036_BORPD</name>
<evidence type="ECO:0000256" key="1">
    <source>
        <dbReference type="SAM" id="SignalP"/>
    </source>
</evidence>
<gene>
    <name evidence="2" type="ordered locus">Bpet3667</name>
</gene>
<dbReference type="EMBL" id="AM902716">
    <property type="protein sequence ID" value="CAP44010.1"/>
    <property type="molecule type" value="Genomic_DNA"/>
</dbReference>
<accession>A9I036</accession>
<keyword evidence="2" id="KW-0449">Lipoprotein</keyword>
<proteinExistence type="predicted"/>
<keyword evidence="1" id="KW-0732">Signal</keyword>
<dbReference type="KEGG" id="bpt:Bpet3667"/>
<dbReference type="Proteomes" id="UP000001225">
    <property type="component" value="Chromosome"/>
</dbReference>
<feature type="chain" id="PRO_5002739532" evidence="1">
    <location>
        <begin position="27"/>
        <end position="142"/>
    </location>
</feature>
<reference evidence="2 3" key="1">
    <citation type="journal article" date="2008" name="BMC Genomics">
        <title>The missing link: Bordetella petrii is endowed with both the metabolic versatility of environmental bacteria and virulence traits of pathogenic Bordetellae.</title>
        <authorList>
            <person name="Gross R."/>
            <person name="Guzman C.A."/>
            <person name="Sebaihia M."/>
            <person name="Martins Dos Santos V.A."/>
            <person name="Pieper D.H."/>
            <person name="Koebnik R."/>
            <person name="Lechner M."/>
            <person name="Bartels D."/>
            <person name="Buhrmester J."/>
            <person name="Choudhuri J.V."/>
            <person name="Ebensen T."/>
            <person name="Gaigalat L."/>
            <person name="Herrmann S."/>
            <person name="Khachane A.N."/>
            <person name="Larisch C."/>
            <person name="Link S."/>
            <person name="Linke B."/>
            <person name="Meyer F."/>
            <person name="Mormann S."/>
            <person name="Nakunst D."/>
            <person name="Rueckert C."/>
            <person name="Schneiker-Bekel S."/>
            <person name="Schulze K."/>
            <person name="Vorhoelter F.J."/>
            <person name="Yevsa T."/>
            <person name="Engle J.T."/>
            <person name="Goldman W.E."/>
            <person name="Puehler A."/>
            <person name="Goebel U.B."/>
            <person name="Goesmann A."/>
            <person name="Bloecker H."/>
            <person name="Kaiser O."/>
            <person name="Martinez-Arias R."/>
        </authorList>
    </citation>
    <scope>NUCLEOTIDE SEQUENCE [LARGE SCALE GENOMIC DNA]</scope>
    <source>
        <strain evidence="3">ATCC BAA-461 / DSM 12804 / CCUG 43448 / CIP 107267 / Se-1111R</strain>
    </source>
</reference>
<sequence length="142" mass="15372">MEAMRNFLTTAIALAVGVAGAAPAWAQDQAEFDQLVVTSGATNGAAQACGASPPDLARHQATARSNLRRYADEFGYRVDRYDALFGQGRREGEKMMVDMRESGVDGCPGMLGSFQHERDIGYDEMKQGIAEVTDGLPEPREK</sequence>
<evidence type="ECO:0000313" key="3">
    <source>
        <dbReference type="Proteomes" id="UP000001225"/>
    </source>
</evidence>
<protein>
    <submittedName>
        <fullName evidence="2">Lipoprotein</fullName>
    </submittedName>
</protein>
<organism evidence="2 3">
    <name type="scientific">Bordetella petrii (strain ATCC BAA-461 / DSM 12804 / CCUG 43448 / CIP 107267 / Se-1111R)</name>
    <dbReference type="NCBI Taxonomy" id="340100"/>
    <lineage>
        <taxon>Bacteria</taxon>
        <taxon>Pseudomonadati</taxon>
        <taxon>Pseudomonadota</taxon>
        <taxon>Betaproteobacteria</taxon>
        <taxon>Burkholderiales</taxon>
        <taxon>Alcaligenaceae</taxon>
        <taxon>Bordetella</taxon>
    </lineage>
</organism>
<evidence type="ECO:0000313" key="2">
    <source>
        <dbReference type="EMBL" id="CAP44010.1"/>
    </source>
</evidence>
<feature type="signal peptide" evidence="1">
    <location>
        <begin position="1"/>
        <end position="26"/>
    </location>
</feature>
<dbReference type="AlphaFoldDB" id="A9I036"/>
<dbReference type="eggNOG" id="ENOG5032KHZ">
    <property type="taxonomic scope" value="Bacteria"/>
</dbReference>
<keyword evidence="3" id="KW-1185">Reference proteome</keyword>